<dbReference type="KEGG" id="uth:DKZ56_04170"/>
<keyword evidence="3" id="KW-1185">Reference proteome</keyword>
<evidence type="ECO:0000256" key="1">
    <source>
        <dbReference type="PROSITE-ProRule" id="PRU01282"/>
    </source>
</evidence>
<dbReference type="Proteomes" id="UP000291151">
    <property type="component" value="Chromosome"/>
</dbReference>
<dbReference type="EMBL" id="CP036528">
    <property type="protein sequence ID" value="QBK25121.1"/>
    <property type="molecule type" value="Genomic_DNA"/>
</dbReference>
<evidence type="ECO:0000313" key="2">
    <source>
        <dbReference type="EMBL" id="QBK25121.1"/>
    </source>
</evidence>
<dbReference type="InterPro" id="IPR006660">
    <property type="entry name" value="Arsenate_reductase-like"/>
</dbReference>
<organism evidence="2 3">
    <name type="scientific">Ureibacillus thermophilus</name>
    <dbReference type="NCBI Taxonomy" id="367743"/>
    <lineage>
        <taxon>Bacteria</taxon>
        <taxon>Bacillati</taxon>
        <taxon>Bacillota</taxon>
        <taxon>Bacilli</taxon>
        <taxon>Bacillales</taxon>
        <taxon>Caryophanaceae</taxon>
        <taxon>Ureibacillus</taxon>
    </lineage>
</organism>
<sequence>MTVTIYTQSSCSSSRKAIKWLKEHNIPFVEKRITSQPLTLSEFKNILRLTEDGTDEIIATNSNDFKNLNVDIDQLSIQELYELIREHPRMLRSPIIVDEKRIQVGYNEMDIRRFIPRKVRAYELNELMKHADEVVS</sequence>
<reference evidence="2 3" key="1">
    <citation type="submission" date="2019-02" db="EMBL/GenBank/DDBJ databases">
        <title>Ureibacillus thermophilus.</title>
        <authorList>
            <person name="Sunny J.S."/>
            <person name="Natarajan A."/>
            <person name="Saleena L.M."/>
        </authorList>
    </citation>
    <scope>NUCLEOTIDE SEQUENCE [LARGE SCALE GENOMIC DNA]</scope>
    <source>
        <strain evidence="2 3">LM102</strain>
    </source>
</reference>
<dbReference type="PANTHER" id="PTHR30041:SF7">
    <property type="entry name" value="GLOBAL TRANSCRIPTIONAL REGULATOR SPX"/>
    <property type="match status" value="1"/>
</dbReference>
<evidence type="ECO:0000313" key="3">
    <source>
        <dbReference type="Proteomes" id="UP000291151"/>
    </source>
</evidence>
<dbReference type="RefSeq" id="WP_208651512.1">
    <property type="nucleotide sequence ID" value="NZ_CP036528.1"/>
</dbReference>
<dbReference type="Gene3D" id="3.40.30.10">
    <property type="entry name" value="Glutaredoxin"/>
    <property type="match status" value="1"/>
</dbReference>
<dbReference type="CDD" id="cd03032">
    <property type="entry name" value="ArsC_Spx"/>
    <property type="match status" value="1"/>
</dbReference>
<comment type="similarity">
    <text evidence="1">Belongs to the ArsC family.</text>
</comment>
<protein>
    <submittedName>
        <fullName evidence="2">Spx/MgsR family RNA polymerase-binding regulatory protein</fullName>
    </submittedName>
</protein>
<dbReference type="PROSITE" id="PS51353">
    <property type="entry name" value="ARSC"/>
    <property type="match status" value="1"/>
</dbReference>
<proteinExistence type="inferred from homology"/>
<dbReference type="Pfam" id="PF03960">
    <property type="entry name" value="ArsC"/>
    <property type="match status" value="1"/>
</dbReference>
<dbReference type="InterPro" id="IPR006504">
    <property type="entry name" value="Tscrpt_reg_Spx/MgsR"/>
</dbReference>
<dbReference type="InterPro" id="IPR036249">
    <property type="entry name" value="Thioredoxin-like_sf"/>
</dbReference>
<dbReference type="NCBIfam" id="TIGR01617">
    <property type="entry name" value="arsC_related"/>
    <property type="match status" value="1"/>
</dbReference>
<dbReference type="PANTHER" id="PTHR30041">
    <property type="entry name" value="ARSENATE REDUCTASE"/>
    <property type="match status" value="1"/>
</dbReference>
<gene>
    <name evidence="2" type="ORF">DKZ56_04170</name>
</gene>
<name>A0A4P6USR1_9BACL</name>
<accession>A0A4P6USR1</accession>
<dbReference type="NCBIfam" id="NF002459">
    <property type="entry name" value="PRK01655.1"/>
    <property type="match status" value="1"/>
</dbReference>
<dbReference type="AlphaFoldDB" id="A0A4P6USR1"/>
<dbReference type="SUPFAM" id="SSF52833">
    <property type="entry name" value="Thioredoxin-like"/>
    <property type="match status" value="1"/>
</dbReference>